<gene>
    <name evidence="1" type="ORF">C7B82_03720</name>
</gene>
<comment type="caution">
    <text evidence="1">The sequence shown here is derived from an EMBL/GenBank/DDBJ whole genome shotgun (WGS) entry which is preliminary data.</text>
</comment>
<name>A0A2T1ELM4_9CYAN</name>
<dbReference type="Proteomes" id="UP000239576">
    <property type="component" value="Unassembled WGS sequence"/>
</dbReference>
<evidence type="ECO:0000313" key="2">
    <source>
        <dbReference type="Proteomes" id="UP000239576"/>
    </source>
</evidence>
<dbReference type="EMBL" id="PVWK01000017">
    <property type="protein sequence ID" value="PSB33605.1"/>
    <property type="molecule type" value="Genomic_DNA"/>
</dbReference>
<sequence length="355" mass="39138">MNDDSEALQRNLLELLQDLVAFTTSDDSGVVNPVIEWNDEQHGAQSMNAPDLFIFKDEPSGNADHLRFDAHSSERKNLLKLGEIPAVQDRFYTLLKHRLQTEIQRNPPLFPWETEIHDYETEPAYEIADSAVTAGVSPTQQRVPAQVWLQQLKALNLPLQLPEGLLSQLLERCQEAVQSSLLEGARLVKSVEDLFPDQLQALNHLAGMVMTSPARSGATAAPPGTNYPESYESAVPAQQMVLSLLAAREIMAALTLPISLSQPRLERQWLTDLGALSLQADYGLDATAAKLRLQAALPSGGSITLRGEQVQASAQRSTAGSLSVELLDFQPQQPYMLEVRLDDQEPLVFAIRVTD</sequence>
<protein>
    <submittedName>
        <fullName evidence="1">PatU</fullName>
    </submittedName>
</protein>
<organism evidence="1 2">
    <name type="scientific">Stenomitos frigidus ULC18</name>
    <dbReference type="NCBI Taxonomy" id="2107698"/>
    <lineage>
        <taxon>Bacteria</taxon>
        <taxon>Bacillati</taxon>
        <taxon>Cyanobacteriota</taxon>
        <taxon>Cyanophyceae</taxon>
        <taxon>Leptolyngbyales</taxon>
        <taxon>Leptolyngbyaceae</taxon>
        <taxon>Stenomitos</taxon>
    </lineage>
</organism>
<proteinExistence type="predicted"/>
<dbReference type="OrthoDB" id="461760at2"/>
<keyword evidence="2" id="KW-1185">Reference proteome</keyword>
<reference evidence="2" key="1">
    <citation type="submission" date="2018-02" db="EMBL/GenBank/DDBJ databases">
        <authorList>
            <person name="Moore K."/>
            <person name="Momper L."/>
        </authorList>
    </citation>
    <scope>NUCLEOTIDE SEQUENCE [LARGE SCALE GENOMIC DNA]</scope>
    <source>
        <strain evidence="2">ULC18</strain>
    </source>
</reference>
<accession>A0A2T1ELM4</accession>
<evidence type="ECO:0000313" key="1">
    <source>
        <dbReference type="EMBL" id="PSB33605.1"/>
    </source>
</evidence>
<reference evidence="1 2" key="2">
    <citation type="submission" date="2018-03" db="EMBL/GenBank/DDBJ databases">
        <title>The ancient ancestry and fast evolution of plastids.</title>
        <authorList>
            <person name="Moore K.R."/>
            <person name="Magnabosco C."/>
            <person name="Momper L."/>
            <person name="Gold D.A."/>
            <person name="Bosak T."/>
            <person name="Fournier G.P."/>
        </authorList>
    </citation>
    <scope>NUCLEOTIDE SEQUENCE [LARGE SCALE GENOMIC DNA]</scope>
    <source>
        <strain evidence="1 2">ULC18</strain>
    </source>
</reference>
<dbReference type="RefSeq" id="WP_106254967.1">
    <property type="nucleotide sequence ID" value="NZ_CAWNSW010000080.1"/>
</dbReference>
<dbReference type="AlphaFoldDB" id="A0A2T1ELM4"/>